<protein>
    <submittedName>
        <fullName evidence="1">Uncharacterized protein</fullName>
    </submittedName>
</protein>
<gene>
    <name evidence="1" type="ORF">C2G38_2200405</name>
</gene>
<comment type="caution">
    <text evidence="1">The sequence shown here is derived from an EMBL/GenBank/DDBJ whole genome shotgun (WGS) entry which is preliminary data.</text>
</comment>
<organism evidence="1 2">
    <name type="scientific">Gigaspora rosea</name>
    <dbReference type="NCBI Taxonomy" id="44941"/>
    <lineage>
        <taxon>Eukaryota</taxon>
        <taxon>Fungi</taxon>
        <taxon>Fungi incertae sedis</taxon>
        <taxon>Mucoromycota</taxon>
        <taxon>Glomeromycotina</taxon>
        <taxon>Glomeromycetes</taxon>
        <taxon>Diversisporales</taxon>
        <taxon>Gigasporaceae</taxon>
        <taxon>Gigaspora</taxon>
    </lineage>
</organism>
<sequence length="200" mass="21841">MQTNATFLNTYRPLIPLIYFSISSTPNTLNHPIDTIDTINPRILGGEGLGSRANVAFLYKKTTAENLIYSVISGHSTETSVDIYHRGWNNGGDVTSIGAVEYLTDENINPLPIIRNTDSKLFKELLINSEASVTSIGAHLCKSGHFSHLGCGRWKPVFSYSPDLQKVSLEGIVRGGLEAITSVVPLKDILDDAKLVLVKI</sequence>
<dbReference type="Proteomes" id="UP000266673">
    <property type="component" value="Unassembled WGS sequence"/>
</dbReference>
<dbReference type="AlphaFoldDB" id="A0A397USG8"/>
<proteinExistence type="predicted"/>
<evidence type="ECO:0000313" key="2">
    <source>
        <dbReference type="Proteomes" id="UP000266673"/>
    </source>
</evidence>
<dbReference type="OrthoDB" id="2467309at2759"/>
<evidence type="ECO:0000313" key="1">
    <source>
        <dbReference type="EMBL" id="RIB12531.1"/>
    </source>
</evidence>
<keyword evidence="2" id="KW-1185">Reference proteome</keyword>
<dbReference type="EMBL" id="QKWP01001015">
    <property type="protein sequence ID" value="RIB12531.1"/>
    <property type="molecule type" value="Genomic_DNA"/>
</dbReference>
<name>A0A397USG8_9GLOM</name>
<reference evidence="1 2" key="1">
    <citation type="submission" date="2018-06" db="EMBL/GenBank/DDBJ databases">
        <title>Comparative genomics reveals the genomic features of Rhizophagus irregularis, R. cerebriforme, R. diaphanum and Gigaspora rosea, and their symbiotic lifestyle signature.</title>
        <authorList>
            <person name="Morin E."/>
            <person name="San Clemente H."/>
            <person name="Chen E.C.H."/>
            <person name="De La Providencia I."/>
            <person name="Hainaut M."/>
            <person name="Kuo A."/>
            <person name="Kohler A."/>
            <person name="Murat C."/>
            <person name="Tang N."/>
            <person name="Roy S."/>
            <person name="Loubradou J."/>
            <person name="Henrissat B."/>
            <person name="Grigoriev I.V."/>
            <person name="Corradi N."/>
            <person name="Roux C."/>
            <person name="Martin F.M."/>
        </authorList>
    </citation>
    <scope>NUCLEOTIDE SEQUENCE [LARGE SCALE GENOMIC DNA]</scope>
    <source>
        <strain evidence="1 2">DAOM 194757</strain>
    </source>
</reference>
<accession>A0A397USG8</accession>